<dbReference type="InterPro" id="IPR000073">
    <property type="entry name" value="AB_hydrolase_1"/>
</dbReference>
<evidence type="ECO:0000259" key="1">
    <source>
        <dbReference type="Pfam" id="PF00561"/>
    </source>
</evidence>
<feature type="domain" description="AB hydrolase-1" evidence="1">
    <location>
        <begin position="25"/>
        <end position="274"/>
    </location>
</feature>
<dbReference type="RefSeq" id="WP_272734985.1">
    <property type="nucleotide sequence ID" value="NZ_CP116942.1"/>
</dbReference>
<gene>
    <name evidence="2" type="ORF">PO878_13235</name>
</gene>
<dbReference type="PANTHER" id="PTHR43433:SF5">
    <property type="entry name" value="AB HYDROLASE-1 DOMAIN-CONTAINING PROTEIN"/>
    <property type="match status" value="1"/>
</dbReference>
<dbReference type="GO" id="GO:0046503">
    <property type="term" value="P:glycerolipid catabolic process"/>
    <property type="evidence" value="ECO:0007669"/>
    <property type="project" value="TreeGrafter"/>
</dbReference>
<dbReference type="SUPFAM" id="SSF53474">
    <property type="entry name" value="alpha/beta-Hydrolases"/>
    <property type="match status" value="1"/>
</dbReference>
<dbReference type="Gene3D" id="3.40.50.1820">
    <property type="entry name" value="alpha/beta hydrolase"/>
    <property type="match status" value="1"/>
</dbReference>
<dbReference type="PRINTS" id="PR00111">
    <property type="entry name" value="ABHYDROLASE"/>
</dbReference>
<dbReference type="Pfam" id="PF00561">
    <property type="entry name" value="Abhydrolase_1"/>
    <property type="match status" value="1"/>
</dbReference>
<dbReference type="PANTHER" id="PTHR43433">
    <property type="entry name" value="HYDROLASE, ALPHA/BETA FOLD FAMILY PROTEIN"/>
    <property type="match status" value="1"/>
</dbReference>
<keyword evidence="2" id="KW-0378">Hydrolase</keyword>
<keyword evidence="3" id="KW-1185">Reference proteome</keyword>
<dbReference type="InterPro" id="IPR029058">
    <property type="entry name" value="AB_hydrolase_fold"/>
</dbReference>
<protein>
    <submittedName>
        <fullName evidence="2">Alpha/beta fold hydrolase</fullName>
    </submittedName>
</protein>
<reference evidence="2" key="1">
    <citation type="submission" date="2023-01" db="EMBL/GenBank/DDBJ databases">
        <title>The diversity of Class Acidimicrobiia in South China Sea sediment environments and the proposal of Iamia marina sp. nov., a novel species of the genus Iamia.</title>
        <authorList>
            <person name="He Y."/>
            <person name="Tian X."/>
        </authorList>
    </citation>
    <scope>NUCLEOTIDE SEQUENCE</scope>
    <source>
        <strain evidence="2">DSM 19957</strain>
    </source>
</reference>
<dbReference type="AlphaFoldDB" id="A0AAE9Y3X6"/>
<evidence type="ECO:0000313" key="3">
    <source>
        <dbReference type="Proteomes" id="UP001216390"/>
    </source>
</evidence>
<dbReference type="KEGG" id="ima:PO878_13235"/>
<dbReference type="Proteomes" id="UP001216390">
    <property type="component" value="Chromosome"/>
</dbReference>
<accession>A0AAE9Y3X6</accession>
<name>A0AAE9Y3X6_9ACTN</name>
<dbReference type="GO" id="GO:0004806">
    <property type="term" value="F:triacylglycerol lipase activity"/>
    <property type="evidence" value="ECO:0007669"/>
    <property type="project" value="TreeGrafter"/>
</dbReference>
<sequence>MPTTPPSADGIEIWYTTDGDPSGAPLLMVMGLGAQHQEWDDELVALFVDRGFFVVRFDNRDVGLSTKPDVGDLDVGAAMMASLGGAPVEAPYLLSDMAADAVAVLDDLDIASAHVLGASMGGMIAQTLAIEHPERVRTLTSVMSTTGAQDVGQPTPEILGVLLATPPTDREQAVERGVVVANAIGSPGLVDEDKARQKAGAAWDRCAYPPGTGHQLLAIVASPDRTPGLRQLDVPTLVIHGSVDPLVTPSGGEATAAAVPGAQLRMIEGMAHDVPPVHWPELVEDVVALATGADVPAAG</sequence>
<organism evidence="2 3">
    <name type="scientific">Iamia majanohamensis</name>
    <dbReference type="NCBI Taxonomy" id="467976"/>
    <lineage>
        <taxon>Bacteria</taxon>
        <taxon>Bacillati</taxon>
        <taxon>Actinomycetota</taxon>
        <taxon>Acidimicrobiia</taxon>
        <taxon>Acidimicrobiales</taxon>
        <taxon>Iamiaceae</taxon>
        <taxon>Iamia</taxon>
    </lineage>
</organism>
<evidence type="ECO:0000313" key="2">
    <source>
        <dbReference type="EMBL" id="WCO65460.1"/>
    </source>
</evidence>
<dbReference type="InterPro" id="IPR050471">
    <property type="entry name" value="AB_hydrolase"/>
</dbReference>
<dbReference type="EMBL" id="CP116942">
    <property type="protein sequence ID" value="WCO65460.1"/>
    <property type="molecule type" value="Genomic_DNA"/>
</dbReference>
<proteinExistence type="predicted"/>